<gene>
    <name evidence="1" type="ORF">SMN809_LOCUS15315</name>
</gene>
<organism evidence="1 2">
    <name type="scientific">Rotaria magnacalcarata</name>
    <dbReference type="NCBI Taxonomy" id="392030"/>
    <lineage>
        <taxon>Eukaryota</taxon>
        <taxon>Metazoa</taxon>
        <taxon>Spiralia</taxon>
        <taxon>Gnathifera</taxon>
        <taxon>Rotifera</taxon>
        <taxon>Eurotatoria</taxon>
        <taxon>Bdelloidea</taxon>
        <taxon>Philodinida</taxon>
        <taxon>Philodinidae</taxon>
        <taxon>Rotaria</taxon>
    </lineage>
</organism>
<evidence type="ECO:0000313" key="1">
    <source>
        <dbReference type="EMBL" id="CAF4063258.1"/>
    </source>
</evidence>
<comment type="caution">
    <text evidence="1">The sequence shown here is derived from an EMBL/GenBank/DDBJ whole genome shotgun (WGS) entry which is preliminary data.</text>
</comment>
<dbReference type="Gene3D" id="1.20.58.80">
    <property type="entry name" value="Phosphotransferase system, lactose/cellobiose-type IIA subunit"/>
    <property type="match status" value="1"/>
</dbReference>
<proteinExistence type="predicted"/>
<dbReference type="AlphaFoldDB" id="A0A8S2PPI2"/>
<sequence>MKNKNFTFLLVDEDVDRRRLLRIKVQQGVAAAESLKKRIKDTATVHSGLTPPLTTSSLPSPSIVAGFNEDKELFDAYQHCLNGNQFMNSFIFVQACEEYETGLSVMLRIARNEIDPNKIKILKDVISHYLTKAESCKQRCETQRLDLAIEKIKQDAANDATLTNESTIEEKKQKLPLQQTCRTQ</sequence>
<dbReference type="Proteomes" id="UP000676336">
    <property type="component" value="Unassembled WGS sequence"/>
</dbReference>
<dbReference type="InterPro" id="IPR036181">
    <property type="entry name" value="MIT_dom_sf"/>
</dbReference>
<name>A0A8S2PPI2_9BILA</name>
<protein>
    <submittedName>
        <fullName evidence="1">Uncharacterized protein</fullName>
    </submittedName>
</protein>
<reference evidence="1" key="1">
    <citation type="submission" date="2021-02" db="EMBL/GenBank/DDBJ databases">
        <authorList>
            <person name="Nowell W R."/>
        </authorList>
    </citation>
    <scope>NUCLEOTIDE SEQUENCE</scope>
</reference>
<accession>A0A8S2PPI2</accession>
<evidence type="ECO:0000313" key="2">
    <source>
        <dbReference type="Proteomes" id="UP000676336"/>
    </source>
</evidence>
<dbReference type="SUPFAM" id="SSF116846">
    <property type="entry name" value="MIT domain"/>
    <property type="match status" value="1"/>
</dbReference>
<dbReference type="EMBL" id="CAJOBI010006551">
    <property type="protein sequence ID" value="CAF4063258.1"/>
    <property type="molecule type" value="Genomic_DNA"/>
</dbReference>